<evidence type="ECO:0000313" key="2">
    <source>
        <dbReference type="EMBL" id="KAH6897135.1"/>
    </source>
</evidence>
<sequence length="322" mass="36319">MAANSVLDATAVTYLDGPFELVPVIRDILRTHYCVPGTVFLVEGLDQISVSRSGRWQTVRLLLGDGALCVQALLAGSIHRLVQTGEVAMGSYVRCEDFEVKWKQTDNGAMVYLVIEDFVAVGWNESYRRLKPAMTEEALPEKAPDKDRDEDEDDQFEGFETMTHPVRQTPKETPKLPDQPIALARDWHDPQSPLKLTTLRSIAHLPYAQNWSCNVLAIVTSLSPVEPSNLAPHKQRTARLADPSTSKQIHLTVFLDPDEFSPRVGSAVLLVGVKNHRFDGGSLKKYASDRHQDRWWFENPVELNWCDINGIKEWWAQMADTK</sequence>
<dbReference type="Gene3D" id="2.40.50.140">
    <property type="entry name" value="Nucleic acid-binding proteins"/>
    <property type="match status" value="1"/>
</dbReference>
<keyword evidence="3" id="KW-1185">Reference proteome</keyword>
<dbReference type="Proteomes" id="UP000777438">
    <property type="component" value="Unassembled WGS sequence"/>
</dbReference>
<protein>
    <recommendedName>
        <fullName evidence="4">Cyclin-like F-box</fullName>
    </recommendedName>
</protein>
<evidence type="ECO:0008006" key="4">
    <source>
        <dbReference type="Google" id="ProtNLM"/>
    </source>
</evidence>
<organism evidence="2 3">
    <name type="scientific">Thelonectria olida</name>
    <dbReference type="NCBI Taxonomy" id="1576542"/>
    <lineage>
        <taxon>Eukaryota</taxon>
        <taxon>Fungi</taxon>
        <taxon>Dikarya</taxon>
        <taxon>Ascomycota</taxon>
        <taxon>Pezizomycotina</taxon>
        <taxon>Sordariomycetes</taxon>
        <taxon>Hypocreomycetidae</taxon>
        <taxon>Hypocreales</taxon>
        <taxon>Nectriaceae</taxon>
        <taxon>Thelonectria</taxon>
    </lineage>
</organism>
<comment type="caution">
    <text evidence="2">The sequence shown here is derived from an EMBL/GenBank/DDBJ whole genome shotgun (WGS) entry which is preliminary data.</text>
</comment>
<feature type="region of interest" description="Disordered" evidence="1">
    <location>
        <begin position="134"/>
        <end position="154"/>
    </location>
</feature>
<evidence type="ECO:0000313" key="3">
    <source>
        <dbReference type="Proteomes" id="UP000777438"/>
    </source>
</evidence>
<dbReference type="InterPro" id="IPR012340">
    <property type="entry name" value="NA-bd_OB-fold"/>
</dbReference>
<reference evidence="2 3" key="1">
    <citation type="journal article" date="2021" name="Nat. Commun.">
        <title>Genetic determinants of endophytism in the Arabidopsis root mycobiome.</title>
        <authorList>
            <person name="Mesny F."/>
            <person name="Miyauchi S."/>
            <person name="Thiergart T."/>
            <person name="Pickel B."/>
            <person name="Atanasova L."/>
            <person name="Karlsson M."/>
            <person name="Huettel B."/>
            <person name="Barry K.W."/>
            <person name="Haridas S."/>
            <person name="Chen C."/>
            <person name="Bauer D."/>
            <person name="Andreopoulos W."/>
            <person name="Pangilinan J."/>
            <person name="LaButti K."/>
            <person name="Riley R."/>
            <person name="Lipzen A."/>
            <person name="Clum A."/>
            <person name="Drula E."/>
            <person name="Henrissat B."/>
            <person name="Kohler A."/>
            <person name="Grigoriev I.V."/>
            <person name="Martin F.M."/>
            <person name="Hacquard S."/>
        </authorList>
    </citation>
    <scope>NUCLEOTIDE SEQUENCE [LARGE SCALE GENOMIC DNA]</scope>
    <source>
        <strain evidence="2 3">MPI-CAGE-CH-0241</strain>
    </source>
</reference>
<dbReference type="EMBL" id="JAGPYM010000003">
    <property type="protein sequence ID" value="KAH6897135.1"/>
    <property type="molecule type" value="Genomic_DNA"/>
</dbReference>
<proteinExistence type="predicted"/>
<evidence type="ECO:0000256" key="1">
    <source>
        <dbReference type="SAM" id="MobiDB-lite"/>
    </source>
</evidence>
<gene>
    <name evidence="2" type="ORF">B0T10DRAFT_556974</name>
</gene>
<name>A0A9P8WEK9_9HYPO</name>
<dbReference type="AlphaFoldDB" id="A0A9P8WEK9"/>
<dbReference type="OrthoDB" id="1918685at2759"/>
<accession>A0A9P8WEK9</accession>